<dbReference type="InterPro" id="IPR007696">
    <property type="entry name" value="DNA_mismatch_repair_MutS_core"/>
</dbReference>
<name>A0A060RQJ0_PLARE</name>
<dbReference type="SMART" id="SM00534">
    <property type="entry name" value="MUTSac"/>
    <property type="match status" value="1"/>
</dbReference>
<dbReference type="PhylomeDB" id="A0A060RQJ0"/>
<reference evidence="10" key="1">
    <citation type="submission" date="2014-01" db="EMBL/GenBank/DDBJ databases">
        <authorList>
            <person name="Aslett M."/>
        </authorList>
    </citation>
    <scope>NUCLEOTIDE SEQUENCE</scope>
    <source>
        <strain evidence="10">CDC</strain>
    </source>
</reference>
<dbReference type="SMART" id="SM00533">
    <property type="entry name" value="MUTSd"/>
    <property type="match status" value="1"/>
</dbReference>
<dbReference type="VEuPathDB" id="PlasmoDB:PRCDC_0704900"/>
<organism evidence="10 11">
    <name type="scientific">Plasmodium reichenowi</name>
    <dbReference type="NCBI Taxonomy" id="5854"/>
    <lineage>
        <taxon>Eukaryota</taxon>
        <taxon>Sar</taxon>
        <taxon>Alveolata</taxon>
        <taxon>Apicomplexa</taxon>
        <taxon>Aconoidasida</taxon>
        <taxon>Haemosporida</taxon>
        <taxon>Plasmodiidae</taxon>
        <taxon>Plasmodium</taxon>
        <taxon>Plasmodium (Laverania)</taxon>
    </lineage>
</organism>
<dbReference type="PIRSF" id="PIRSF005813">
    <property type="entry name" value="MSH2"/>
    <property type="match status" value="1"/>
</dbReference>
<dbReference type="Gene3D" id="3.30.420.110">
    <property type="entry name" value="MutS, connector domain"/>
    <property type="match status" value="1"/>
</dbReference>
<dbReference type="PANTHER" id="PTHR11361">
    <property type="entry name" value="DNA MISMATCH REPAIR PROTEIN MUTS FAMILY MEMBER"/>
    <property type="match status" value="1"/>
</dbReference>
<dbReference type="InterPro" id="IPR027417">
    <property type="entry name" value="P-loop_NTPase"/>
</dbReference>
<dbReference type="InterPro" id="IPR036187">
    <property type="entry name" value="DNA_mismatch_repair_MutS_sf"/>
</dbReference>
<dbReference type="FunFam" id="3.40.50.300:FF:001115">
    <property type="entry name" value="DNA mismatch repair protein MSH2"/>
    <property type="match status" value="1"/>
</dbReference>
<dbReference type="CDD" id="cd03285">
    <property type="entry name" value="ABC_MSH2_euk"/>
    <property type="match status" value="1"/>
</dbReference>
<dbReference type="InterPro" id="IPR045076">
    <property type="entry name" value="MutS"/>
</dbReference>
<dbReference type="GO" id="GO:0006298">
    <property type="term" value="P:mismatch repair"/>
    <property type="evidence" value="ECO:0007669"/>
    <property type="project" value="InterPro"/>
</dbReference>
<dbReference type="Proteomes" id="UP000027581">
    <property type="component" value="Unassembled WGS sequence"/>
</dbReference>
<dbReference type="AlphaFoldDB" id="A0A060RQJ0"/>
<dbReference type="Pfam" id="PF05192">
    <property type="entry name" value="MutS_III"/>
    <property type="match status" value="1"/>
</dbReference>
<keyword evidence="5" id="KW-0067">ATP-binding</keyword>
<dbReference type="GO" id="GO:0032301">
    <property type="term" value="C:MutSalpha complex"/>
    <property type="evidence" value="ECO:0007669"/>
    <property type="project" value="TreeGrafter"/>
</dbReference>
<evidence type="ECO:0000259" key="9">
    <source>
        <dbReference type="PROSITE" id="PS00486"/>
    </source>
</evidence>
<feature type="domain" description="DNA mismatch repair proteins mutS family" evidence="9">
    <location>
        <begin position="702"/>
        <end position="718"/>
    </location>
</feature>
<evidence type="ECO:0000256" key="2">
    <source>
        <dbReference type="ARBA" id="ARBA00006271"/>
    </source>
</evidence>
<dbReference type="GO" id="GO:0043570">
    <property type="term" value="P:maintenance of DNA repeat elements"/>
    <property type="evidence" value="ECO:0007669"/>
    <property type="project" value="UniProtKB-ARBA"/>
</dbReference>
<evidence type="ECO:0000256" key="5">
    <source>
        <dbReference type="ARBA" id="ARBA00022840"/>
    </source>
</evidence>
<comment type="similarity">
    <text evidence="2">Belongs to the DNA mismatch repair MutS family.</text>
</comment>
<dbReference type="PROSITE" id="PS00486">
    <property type="entry name" value="DNA_MISMATCH_REPAIR_2"/>
    <property type="match status" value="1"/>
</dbReference>
<dbReference type="InterPro" id="IPR036678">
    <property type="entry name" value="MutS_con_dom_sf"/>
</dbReference>
<evidence type="ECO:0000256" key="8">
    <source>
        <dbReference type="ARBA" id="ARBA00023242"/>
    </source>
</evidence>
<keyword evidence="11" id="KW-1185">Reference proteome</keyword>
<comment type="subcellular location">
    <subcellularLocation>
        <location evidence="1">Nucleus</location>
    </subcellularLocation>
</comment>
<dbReference type="PANTHER" id="PTHR11361:SF35">
    <property type="entry name" value="DNA MISMATCH REPAIR PROTEIN MSH2"/>
    <property type="match status" value="1"/>
</dbReference>
<keyword evidence="3" id="KW-0547">Nucleotide-binding</keyword>
<reference evidence="10" key="2">
    <citation type="submission" date="2014-05" db="EMBL/GenBank/DDBJ databases">
        <title>The genome sequences of chimpanzee malaria parasites reveal the path to human adaptation.</title>
        <authorList>
            <person name="Otto T.D."/>
            <person name="Rayner J.C."/>
            <person name="Boehme U."/>
            <person name="Pain A."/>
            <person name="Spottiswoode N."/>
            <person name="Sanders M."/>
            <person name="Quail M."/>
            <person name="Ollomo B."/>
            <person name="Renaud F."/>
            <person name="Thomas A.W."/>
            <person name="Prugnolle F."/>
            <person name="Conway D.J."/>
            <person name="Newbold C."/>
            <person name="Berriman M."/>
        </authorList>
    </citation>
    <scope>NUCLEOTIDE SEQUENCE [LARGE SCALE GENOMIC DNA]</scope>
    <source>
        <strain evidence="10">CDC</strain>
    </source>
</reference>
<evidence type="ECO:0000256" key="6">
    <source>
        <dbReference type="ARBA" id="ARBA00023125"/>
    </source>
</evidence>
<evidence type="ECO:0000256" key="7">
    <source>
        <dbReference type="ARBA" id="ARBA00023204"/>
    </source>
</evidence>
<dbReference type="Gene3D" id="3.40.50.300">
    <property type="entry name" value="P-loop containing nucleotide triphosphate hydrolases"/>
    <property type="match status" value="1"/>
</dbReference>
<keyword evidence="7" id="KW-0234">DNA repair</keyword>
<evidence type="ECO:0000313" key="10">
    <source>
        <dbReference type="EMBL" id="CDO63542.1"/>
    </source>
</evidence>
<dbReference type="VEuPathDB" id="PlasmoDB:PRG01_0704900"/>
<sequence length="878" mass="102052">MSCTDECEDKSRVISFNLDVRNNIRYVGICIYDIYSNEFSLCEYIENEHFTVLESILLQTRPSSFLYLSHNEKIDEKRILLILNLCDIKSKELPKIYYESCSIENDLMKLIKGSDIKQCVHFLTDLQLACKSLCSIVKHLDLLNDNGSINKCILKNYHINKYLKLDKAAMVALNIYDDIHIDYGSNKNTTKINSSSANTLTLYKFLNKCKTKIGQRKLLNWIIHPIRDEKKINERLDMVEIFKEQSVIRSIIQSDYLRKVCDLQIIIKKFKTTSGYLNDTKDNINGSNNNNNDDNIYDHKNNTMIMKKKNYNIIFKSKHSCSLEDLVKLYDTIVVSKKIYYLLNDYKGTKQNTLNKKILKPLGECLIKLEPYLKLIELTIDFEEIEKQNNYLISRTFDDNLDFLATQKDNIYNLIKEHRLEVEEDIQYLKGKEKIKKKAPTSKLIGGTINNSNNNNYNNNNNNIKEDIKLVECNVNIFLFRAVKKDINYIQERKNIYIQVRMNKNEILFHTNKLKNLCRQYEHILNQYNIAQESLAHKAIEVACSYWEPIIILSKILSDIDIFCSFGFICSSSISTYVRPEIEQNGHVLHMKNSRHPLVESNLLLINNFIPNDVYMNKDMTRLNIITGPNMGGKSTYIRQIALICVIAHIGCFVPCTYAKIPIFTQIMCRVGSSDIQLKGISTFFSEMIEISAIIKNADQNSLIIIDELGRGTSTYEGFGISWSVAHYILNTIKCFCLFATHFHEMSNLEEEYKGVINNHVGAKIDTEKKKISFLYEIKKGYADKSYGVYVAQIAQLPKSVIDKAFQKSKELESVENRHYFKKKLLTQTIQENNTNHTSNYNKSICYLKDVFNVTQEQEFLTSFKKYKHQLKNILNEI</sequence>
<keyword evidence="4" id="KW-0227">DNA damage</keyword>
<keyword evidence="8" id="KW-0539">Nucleus</keyword>
<dbReference type="InterPro" id="IPR011184">
    <property type="entry name" value="DNA_mismatch_repair_Msh2"/>
</dbReference>
<evidence type="ECO:0000256" key="4">
    <source>
        <dbReference type="ARBA" id="ARBA00022763"/>
    </source>
</evidence>
<dbReference type="Pfam" id="PF00488">
    <property type="entry name" value="MutS_V"/>
    <property type="match status" value="1"/>
</dbReference>
<proteinExistence type="inferred from homology"/>
<accession>A0A060RQJ0</accession>
<dbReference type="InterPro" id="IPR032642">
    <property type="entry name" value="Msh2_ATP-bd"/>
</dbReference>
<evidence type="ECO:0000256" key="1">
    <source>
        <dbReference type="ARBA" id="ARBA00004123"/>
    </source>
</evidence>
<dbReference type="SUPFAM" id="SSF48334">
    <property type="entry name" value="DNA repair protein MutS, domain III"/>
    <property type="match status" value="1"/>
</dbReference>
<dbReference type="GO" id="GO:0006312">
    <property type="term" value="P:mitotic recombination"/>
    <property type="evidence" value="ECO:0007669"/>
    <property type="project" value="TreeGrafter"/>
</dbReference>
<dbReference type="GO" id="GO:0140664">
    <property type="term" value="F:ATP-dependent DNA damage sensor activity"/>
    <property type="evidence" value="ECO:0007669"/>
    <property type="project" value="InterPro"/>
</dbReference>
<keyword evidence="6" id="KW-0238">DNA-binding</keyword>
<gene>
    <name evidence="10" type="primary">MSH2-2</name>
    <name evidence="10" type="ORF">PRCDC_0704900</name>
</gene>
<dbReference type="Gene3D" id="1.10.1420.10">
    <property type="match status" value="2"/>
</dbReference>
<evidence type="ECO:0000256" key="3">
    <source>
        <dbReference type="ARBA" id="ARBA00022741"/>
    </source>
</evidence>
<protein>
    <submittedName>
        <fullName evidence="10">DNA mismatch repair protein MSH2, putative</fullName>
    </submittedName>
</protein>
<dbReference type="GO" id="GO:0005524">
    <property type="term" value="F:ATP binding"/>
    <property type="evidence" value="ECO:0007669"/>
    <property type="project" value="UniProtKB-KW"/>
</dbReference>
<dbReference type="EMBL" id="HG810768">
    <property type="protein sequence ID" value="CDO63542.1"/>
    <property type="molecule type" value="Genomic_DNA"/>
</dbReference>
<dbReference type="GO" id="GO:0030983">
    <property type="term" value="F:mismatched DNA binding"/>
    <property type="evidence" value="ECO:0007669"/>
    <property type="project" value="InterPro"/>
</dbReference>
<dbReference type="InterPro" id="IPR000432">
    <property type="entry name" value="DNA_mismatch_repair_MutS_C"/>
</dbReference>
<dbReference type="SUPFAM" id="SSF52540">
    <property type="entry name" value="P-loop containing nucleoside triphosphate hydrolases"/>
    <property type="match status" value="1"/>
</dbReference>
<evidence type="ECO:0000313" key="11">
    <source>
        <dbReference type="Proteomes" id="UP000027581"/>
    </source>
</evidence>